<keyword evidence="5" id="KW-1185">Reference proteome</keyword>
<accession>A0A2H9TKF1</accession>
<reference evidence="4 5" key="1">
    <citation type="submission" date="2016-10" db="EMBL/GenBank/DDBJ databases">
        <title>The genome of Paramicrosporidium saccamoebae is the missing link in understanding Cryptomycota and Microsporidia evolution.</title>
        <authorList>
            <person name="Quandt C.A."/>
            <person name="Beaudet D."/>
            <person name="Corsaro D."/>
            <person name="Michel R."/>
            <person name="Corradi N."/>
            <person name="James T."/>
        </authorList>
    </citation>
    <scope>NUCLEOTIDE SEQUENCE [LARGE SCALE GENOMIC DNA]</scope>
    <source>
        <strain evidence="4 5">KSL3</strain>
    </source>
</reference>
<dbReference type="Pfam" id="PF08621">
    <property type="entry name" value="RPAP1_N"/>
    <property type="match status" value="1"/>
</dbReference>
<evidence type="ECO:0000259" key="3">
    <source>
        <dbReference type="Pfam" id="PF08621"/>
    </source>
</evidence>
<dbReference type="AlphaFoldDB" id="A0A2H9TKF1"/>
<feature type="chain" id="PRO_5014137391" description="RPAP1 N-terminal domain-containing protein" evidence="2">
    <location>
        <begin position="25"/>
        <end position="125"/>
    </location>
</feature>
<dbReference type="EMBL" id="MTSL01000135">
    <property type="protein sequence ID" value="PJF18209.1"/>
    <property type="molecule type" value="Genomic_DNA"/>
</dbReference>
<proteinExistence type="predicted"/>
<evidence type="ECO:0000313" key="4">
    <source>
        <dbReference type="EMBL" id="PJF18209.1"/>
    </source>
</evidence>
<organism evidence="4 5">
    <name type="scientific">Paramicrosporidium saccamoebae</name>
    <dbReference type="NCBI Taxonomy" id="1246581"/>
    <lineage>
        <taxon>Eukaryota</taxon>
        <taxon>Fungi</taxon>
        <taxon>Fungi incertae sedis</taxon>
        <taxon>Cryptomycota</taxon>
        <taxon>Cryptomycota incertae sedis</taxon>
        <taxon>Paramicrosporidium</taxon>
    </lineage>
</organism>
<dbReference type="Proteomes" id="UP000240830">
    <property type="component" value="Unassembled WGS sequence"/>
</dbReference>
<feature type="compositionally biased region" description="Basic and acidic residues" evidence="1">
    <location>
        <begin position="77"/>
        <end position="89"/>
    </location>
</feature>
<evidence type="ECO:0000313" key="5">
    <source>
        <dbReference type="Proteomes" id="UP000240830"/>
    </source>
</evidence>
<dbReference type="InterPro" id="IPR013930">
    <property type="entry name" value="RPAP1_N"/>
</dbReference>
<evidence type="ECO:0000256" key="1">
    <source>
        <dbReference type="SAM" id="MobiDB-lite"/>
    </source>
</evidence>
<feature type="domain" description="RPAP1 N-terminal" evidence="3">
    <location>
        <begin position="85"/>
        <end position="119"/>
    </location>
</feature>
<evidence type="ECO:0000256" key="2">
    <source>
        <dbReference type="SAM" id="SignalP"/>
    </source>
</evidence>
<feature type="region of interest" description="Disordered" evidence="1">
    <location>
        <begin position="62"/>
        <end position="89"/>
    </location>
</feature>
<keyword evidence="2" id="KW-0732">Signal</keyword>
<gene>
    <name evidence="4" type="ORF">PSACC_01977</name>
</gene>
<sequence>MGLLYWNPWSVIVISVNLMDGCHPGVPPYEEPEEAVQRSIENPAARTGSSKPVMGTIVERTVSPGSIRPPGPRVTHPPRDPLKDEISRENDKIIMGMTSEEILEEQEALKRTLSEKLVKKWSQPK</sequence>
<feature type="signal peptide" evidence="2">
    <location>
        <begin position="1"/>
        <end position="24"/>
    </location>
</feature>
<name>A0A2H9TKF1_9FUNG</name>
<protein>
    <recommendedName>
        <fullName evidence="3">RPAP1 N-terminal domain-containing protein</fullName>
    </recommendedName>
</protein>
<comment type="caution">
    <text evidence="4">The sequence shown here is derived from an EMBL/GenBank/DDBJ whole genome shotgun (WGS) entry which is preliminary data.</text>
</comment>